<dbReference type="GO" id="GO:0005886">
    <property type="term" value="C:plasma membrane"/>
    <property type="evidence" value="ECO:0007669"/>
    <property type="project" value="UniProtKB-SubCell"/>
</dbReference>
<keyword evidence="7" id="KW-0969">Cilium</keyword>
<keyword evidence="7" id="KW-0282">Flagellum</keyword>
<name>A0A4Y9R5V3_9MICO</name>
<dbReference type="GO" id="GO:0009425">
    <property type="term" value="C:bacterial-type flagellum basal body"/>
    <property type="evidence" value="ECO:0007669"/>
    <property type="project" value="UniProtKB-SubCell"/>
</dbReference>
<gene>
    <name evidence="7" type="primary">fliO</name>
    <name evidence="7" type="ORF">E4M00_04810</name>
</gene>
<dbReference type="RefSeq" id="WP_135119366.1">
    <property type="nucleotide sequence ID" value="NZ_SPQZ01000002.1"/>
</dbReference>
<evidence type="ECO:0000313" key="7">
    <source>
        <dbReference type="EMBL" id="TFV98835.1"/>
    </source>
</evidence>
<evidence type="ECO:0000256" key="6">
    <source>
        <dbReference type="SAM" id="MobiDB-lite"/>
    </source>
</evidence>
<dbReference type="Pfam" id="PF04347">
    <property type="entry name" value="FliO"/>
    <property type="match status" value="1"/>
</dbReference>
<evidence type="ECO:0000256" key="4">
    <source>
        <dbReference type="ARBA" id="ARBA00023136"/>
    </source>
</evidence>
<dbReference type="EMBL" id="SPQZ01000002">
    <property type="protein sequence ID" value="TFV98835.1"/>
    <property type="molecule type" value="Genomic_DNA"/>
</dbReference>
<keyword evidence="4 5" id="KW-0472">Membrane</keyword>
<keyword evidence="8" id="KW-1185">Reference proteome</keyword>
<dbReference type="InterPro" id="IPR022781">
    <property type="entry name" value="Flagellar_biosynth_FliO"/>
</dbReference>
<keyword evidence="3 5" id="KW-1133">Transmembrane helix</keyword>
<reference evidence="7 8" key="1">
    <citation type="journal article" date="2018" name="J. Microbiol.">
        <title>Leifsonia flava sp. nov., a novel actinobacterium isolated from the rhizosphere of Aquilegia viridiflora.</title>
        <authorList>
            <person name="Cai Y."/>
            <person name="Tao W.Z."/>
            <person name="Ma Y.J."/>
            <person name="Cheng J."/>
            <person name="Zhang M.Y."/>
            <person name="Zhang Y.X."/>
        </authorList>
    </citation>
    <scope>NUCLEOTIDE SEQUENCE [LARGE SCALE GENOMIC DNA]</scope>
    <source>
        <strain evidence="7 8">SYP-B2174</strain>
    </source>
</reference>
<dbReference type="Proteomes" id="UP000298127">
    <property type="component" value="Unassembled WGS sequence"/>
</dbReference>
<comment type="subcellular location">
    <subcellularLocation>
        <location evidence="5">Cell membrane</location>
    </subcellularLocation>
    <subcellularLocation>
        <location evidence="5">Bacterial flagellum basal body</location>
    </subcellularLocation>
</comment>
<feature type="transmembrane region" description="Helical" evidence="5">
    <location>
        <begin position="6"/>
        <end position="24"/>
    </location>
</feature>
<keyword evidence="2 5" id="KW-0812">Transmembrane</keyword>
<evidence type="ECO:0000256" key="1">
    <source>
        <dbReference type="ARBA" id="ARBA00022475"/>
    </source>
</evidence>
<comment type="caution">
    <text evidence="7">The sequence shown here is derived from an EMBL/GenBank/DDBJ whole genome shotgun (WGS) entry which is preliminary data.</text>
</comment>
<dbReference type="GO" id="GO:0044781">
    <property type="term" value="P:bacterial-type flagellum organization"/>
    <property type="evidence" value="ECO:0007669"/>
    <property type="project" value="UniProtKB-UniRule"/>
</dbReference>
<organism evidence="7 8">
    <name type="scientific">Orlajensenia leifsoniae</name>
    <dbReference type="NCBI Taxonomy" id="2561933"/>
    <lineage>
        <taxon>Bacteria</taxon>
        <taxon>Bacillati</taxon>
        <taxon>Actinomycetota</taxon>
        <taxon>Actinomycetes</taxon>
        <taxon>Micrococcales</taxon>
        <taxon>Microbacteriaceae</taxon>
        <taxon>Orlajensenia</taxon>
    </lineage>
</organism>
<dbReference type="AlphaFoldDB" id="A0A4Y9R5V3"/>
<accession>A0A4Y9R5V3</accession>
<dbReference type="NCBIfam" id="TIGR03500">
    <property type="entry name" value="FliO_TIGR"/>
    <property type="match status" value="1"/>
</dbReference>
<proteinExistence type="inferred from homology"/>
<sequence>MDLVIVVARVALSLAAVLGLLVFLQRRITRGSKRRMRKASPLEVVARTGVGSKASVVVVDVDGRRFVLGVTEQNINVLHSGERTPVVDPSTTDDEFQRVLADAAFDAEPAAAAAPDDLPTRASVKRANPPALAGSGSILSRETWRATAAFLRQDR</sequence>
<evidence type="ECO:0000313" key="8">
    <source>
        <dbReference type="Proteomes" id="UP000298127"/>
    </source>
</evidence>
<evidence type="ECO:0000256" key="2">
    <source>
        <dbReference type="ARBA" id="ARBA00022692"/>
    </source>
</evidence>
<keyword evidence="1 5" id="KW-1003">Cell membrane</keyword>
<evidence type="ECO:0000256" key="5">
    <source>
        <dbReference type="RuleBase" id="RU362064"/>
    </source>
</evidence>
<feature type="region of interest" description="Disordered" evidence="6">
    <location>
        <begin position="110"/>
        <end position="135"/>
    </location>
</feature>
<evidence type="ECO:0000256" key="3">
    <source>
        <dbReference type="ARBA" id="ARBA00022989"/>
    </source>
</evidence>
<comment type="similarity">
    <text evidence="5">Belongs to the FliO/MopB family.</text>
</comment>
<keyword evidence="5" id="KW-0975">Bacterial flagellum</keyword>
<keyword evidence="7" id="KW-0966">Cell projection</keyword>
<protein>
    <recommendedName>
        <fullName evidence="5">Flagellar protein</fullName>
    </recommendedName>
</protein>